<proteinExistence type="inferred from homology"/>
<name>A0A4Y3US91_9MICO</name>
<evidence type="ECO:0000259" key="11">
    <source>
        <dbReference type="SMART" id="SM00756"/>
    </source>
</evidence>
<keyword evidence="4" id="KW-0874">Quinone</keyword>
<dbReference type="GO" id="GO:0048038">
    <property type="term" value="F:quinone binding"/>
    <property type="evidence" value="ECO:0007669"/>
    <property type="project" value="UniProtKB-KW"/>
</dbReference>
<keyword evidence="7 10" id="KW-0472">Membrane</keyword>
<dbReference type="Proteomes" id="UP000319804">
    <property type="component" value="Unassembled WGS sequence"/>
</dbReference>
<evidence type="ECO:0000256" key="3">
    <source>
        <dbReference type="ARBA" id="ARBA00022692"/>
    </source>
</evidence>
<dbReference type="RefSeq" id="WP_229661576.1">
    <property type="nucleotide sequence ID" value="NZ_BJNA01000038.1"/>
</dbReference>
<evidence type="ECO:0000313" key="12">
    <source>
        <dbReference type="EMBL" id="TQN00025.1"/>
    </source>
</evidence>
<evidence type="ECO:0000256" key="9">
    <source>
        <dbReference type="ARBA" id="ARBA00023284"/>
    </source>
</evidence>
<dbReference type="InterPro" id="IPR038354">
    <property type="entry name" value="VKOR_sf"/>
</dbReference>
<comment type="subcellular location">
    <subcellularLocation>
        <location evidence="1">Membrane</location>
        <topology evidence="1">Multi-pass membrane protein</topology>
    </subcellularLocation>
</comment>
<protein>
    <submittedName>
        <fullName evidence="12">Putative membrane protein</fullName>
    </submittedName>
</protein>
<comment type="similarity">
    <text evidence="2">Belongs to the VKOR family.</text>
</comment>
<feature type="transmembrane region" description="Helical" evidence="10">
    <location>
        <begin position="108"/>
        <end position="127"/>
    </location>
</feature>
<comment type="caution">
    <text evidence="12">The sequence shown here is derived from an EMBL/GenBank/DDBJ whole genome shotgun (WGS) entry which is preliminary data.</text>
</comment>
<keyword evidence="13" id="KW-1185">Reference proteome</keyword>
<evidence type="ECO:0000256" key="1">
    <source>
        <dbReference type="ARBA" id="ARBA00004141"/>
    </source>
</evidence>
<evidence type="ECO:0000256" key="8">
    <source>
        <dbReference type="ARBA" id="ARBA00023157"/>
    </source>
</evidence>
<dbReference type="GO" id="GO:0016020">
    <property type="term" value="C:membrane"/>
    <property type="evidence" value="ECO:0007669"/>
    <property type="project" value="UniProtKB-SubCell"/>
</dbReference>
<dbReference type="GO" id="GO:0016491">
    <property type="term" value="F:oxidoreductase activity"/>
    <property type="evidence" value="ECO:0007669"/>
    <property type="project" value="UniProtKB-KW"/>
</dbReference>
<dbReference type="Pfam" id="PF07884">
    <property type="entry name" value="VKOR"/>
    <property type="match status" value="1"/>
</dbReference>
<dbReference type="InterPro" id="IPR041714">
    <property type="entry name" value="VKOR_Actinobacteria"/>
</dbReference>
<organism evidence="12 13">
    <name type="scientific">Microbacterium lacticum</name>
    <dbReference type="NCBI Taxonomy" id="33885"/>
    <lineage>
        <taxon>Bacteria</taxon>
        <taxon>Bacillati</taxon>
        <taxon>Actinomycetota</taxon>
        <taxon>Actinomycetes</taxon>
        <taxon>Micrococcales</taxon>
        <taxon>Microbacteriaceae</taxon>
        <taxon>Microbacterium</taxon>
    </lineage>
</organism>
<gene>
    <name evidence="12" type="ORF">FHX68_0092</name>
</gene>
<keyword evidence="3 10" id="KW-0812">Transmembrane</keyword>
<dbReference type="AlphaFoldDB" id="A0A4Y3US91"/>
<feature type="transmembrane region" description="Helical" evidence="10">
    <location>
        <begin position="139"/>
        <end position="161"/>
    </location>
</feature>
<evidence type="ECO:0000256" key="4">
    <source>
        <dbReference type="ARBA" id="ARBA00022719"/>
    </source>
</evidence>
<evidence type="ECO:0000256" key="6">
    <source>
        <dbReference type="ARBA" id="ARBA00023002"/>
    </source>
</evidence>
<keyword evidence="8" id="KW-1015">Disulfide bond</keyword>
<dbReference type="CDD" id="cd12922">
    <property type="entry name" value="VKOR_5"/>
    <property type="match status" value="1"/>
</dbReference>
<evidence type="ECO:0000256" key="10">
    <source>
        <dbReference type="SAM" id="Phobius"/>
    </source>
</evidence>
<dbReference type="Gene3D" id="1.20.1440.130">
    <property type="entry name" value="VKOR domain"/>
    <property type="match status" value="1"/>
</dbReference>
<evidence type="ECO:0000256" key="2">
    <source>
        <dbReference type="ARBA" id="ARBA00006214"/>
    </source>
</evidence>
<reference evidence="12 13" key="1">
    <citation type="submission" date="2019-06" db="EMBL/GenBank/DDBJ databases">
        <title>Sequencing the genomes of 1000 actinobacteria strains.</title>
        <authorList>
            <person name="Klenk H.-P."/>
        </authorList>
    </citation>
    <scope>NUCLEOTIDE SEQUENCE [LARGE SCALE GENOMIC DNA]</scope>
    <source>
        <strain evidence="12 13">DSM 20427</strain>
    </source>
</reference>
<accession>A0A4Y3US91</accession>
<feature type="transmembrane region" description="Helical" evidence="10">
    <location>
        <begin position="182"/>
        <end position="205"/>
    </location>
</feature>
<sequence>MSEGPAAALYRPSRAMAIWWIAAGVAGGIVSFLLYHEYIAQLRGDTPLISCSISPVVTCGPNLLSPGGNLLGFSNSVIGMVLFTGPIFAGASALAATEGLPAWYWRTYTVFVAGAFLLVHFFAYRSVFEYSSLCPWCMIIWLVTIPLLFTVLGWTLRAGVWGGSGAGSAQGTSRAGSRRQRVGAAILSWLPLIVLADYLLIAVTAQLRLDVLGSL</sequence>
<feature type="transmembrane region" description="Helical" evidence="10">
    <location>
        <begin position="76"/>
        <end position="96"/>
    </location>
</feature>
<keyword evidence="5 10" id="KW-1133">Transmembrane helix</keyword>
<evidence type="ECO:0000256" key="5">
    <source>
        <dbReference type="ARBA" id="ARBA00022989"/>
    </source>
</evidence>
<evidence type="ECO:0000256" key="7">
    <source>
        <dbReference type="ARBA" id="ARBA00023136"/>
    </source>
</evidence>
<keyword evidence="9" id="KW-0676">Redox-active center</keyword>
<feature type="transmembrane region" description="Helical" evidence="10">
    <location>
        <begin position="17"/>
        <end position="35"/>
    </location>
</feature>
<evidence type="ECO:0000313" key="13">
    <source>
        <dbReference type="Proteomes" id="UP000319804"/>
    </source>
</evidence>
<dbReference type="EMBL" id="VFPS01000001">
    <property type="protein sequence ID" value="TQN00025.1"/>
    <property type="molecule type" value="Genomic_DNA"/>
</dbReference>
<keyword evidence="6" id="KW-0560">Oxidoreductase</keyword>
<dbReference type="InterPro" id="IPR012932">
    <property type="entry name" value="VKOR"/>
</dbReference>
<feature type="domain" description="Vitamin K epoxide reductase" evidence="11">
    <location>
        <begin position="13"/>
        <end position="155"/>
    </location>
</feature>
<dbReference type="SMART" id="SM00756">
    <property type="entry name" value="VKc"/>
    <property type="match status" value="1"/>
</dbReference>